<comment type="caution">
    <text evidence="1">The sequence shown here is derived from an EMBL/GenBank/DDBJ whole genome shotgun (WGS) entry which is preliminary data.</text>
</comment>
<dbReference type="GO" id="GO:0000062">
    <property type="term" value="F:fatty-acyl-CoA binding"/>
    <property type="evidence" value="ECO:0007669"/>
    <property type="project" value="InterPro"/>
</dbReference>
<name>A0A0V1M421_9BILA</name>
<dbReference type="EMBL" id="JYDO01000243">
    <property type="protein sequence ID" value="KRZ66441.1"/>
    <property type="molecule type" value="Genomic_DNA"/>
</dbReference>
<organism evidence="1 2">
    <name type="scientific">Trichinella papuae</name>
    <dbReference type="NCBI Taxonomy" id="268474"/>
    <lineage>
        <taxon>Eukaryota</taxon>
        <taxon>Metazoa</taxon>
        <taxon>Ecdysozoa</taxon>
        <taxon>Nematoda</taxon>
        <taxon>Enoplea</taxon>
        <taxon>Dorylaimia</taxon>
        <taxon>Trichinellida</taxon>
        <taxon>Trichinellidae</taxon>
        <taxon>Trichinella</taxon>
    </lineage>
</organism>
<evidence type="ECO:0000313" key="2">
    <source>
        <dbReference type="Proteomes" id="UP000054843"/>
    </source>
</evidence>
<dbReference type="Proteomes" id="UP000054843">
    <property type="component" value="Unassembled WGS sequence"/>
</dbReference>
<keyword evidence="1" id="KW-0413">Isomerase</keyword>
<dbReference type="SUPFAM" id="SSF47027">
    <property type="entry name" value="Acyl-CoA binding protein"/>
    <property type="match status" value="1"/>
</dbReference>
<gene>
    <name evidence="1" type="primary">ECI2</name>
    <name evidence="1" type="ORF">T10_12010</name>
</gene>
<dbReference type="GO" id="GO:0016853">
    <property type="term" value="F:isomerase activity"/>
    <property type="evidence" value="ECO:0007669"/>
    <property type="project" value="UniProtKB-KW"/>
</dbReference>
<sequence length="318" mass="36580">LRFFQNFMIKAAFSVVRMAPLRTLQELRMNTERAVEIGRAFEFQYKAQVPEQNTNILYVENWVPVFNRQFTDLNAHYVPSVLLEVLKQNGQEKCNLSDKVAVLLRKEPMHEVCFCTLHFYCVEKWSTVSTESYGKWLCPSWILEKSWPAKSSGSHPHEEELLAPAVLNSPARRNPVPCVGYERQCEKEFTQVDPKQFIFEVLKATWNSLQATVGPCETDKPSSFDVVNLTKWKVWSSLLILNLMYRDIMDGLKATEKSDAFITVFEGEYFCSGYYLNNLLVKPTDRAKMAADAKLLLRDFVGTFIDYPEVLIATVNVG</sequence>
<feature type="non-terminal residue" evidence="1">
    <location>
        <position position="318"/>
    </location>
</feature>
<keyword evidence="2" id="KW-1185">Reference proteome</keyword>
<dbReference type="InterPro" id="IPR014352">
    <property type="entry name" value="FERM/acyl-CoA-bd_prot_sf"/>
</dbReference>
<accession>A0A0V1M421</accession>
<dbReference type="Gene3D" id="1.20.80.10">
    <property type="match status" value="1"/>
</dbReference>
<dbReference type="AlphaFoldDB" id="A0A0V1M421"/>
<evidence type="ECO:0000313" key="1">
    <source>
        <dbReference type="EMBL" id="KRZ66441.1"/>
    </source>
</evidence>
<reference evidence="1 2" key="1">
    <citation type="submission" date="2015-01" db="EMBL/GenBank/DDBJ databases">
        <title>Evolution of Trichinella species and genotypes.</title>
        <authorList>
            <person name="Korhonen P.K."/>
            <person name="Edoardo P."/>
            <person name="Giuseppe L.R."/>
            <person name="Gasser R.B."/>
        </authorList>
    </citation>
    <scope>NUCLEOTIDE SEQUENCE [LARGE SCALE GENOMIC DNA]</scope>
    <source>
        <strain evidence="1">ISS1980</strain>
    </source>
</reference>
<dbReference type="STRING" id="268474.A0A0V1M421"/>
<dbReference type="InterPro" id="IPR035984">
    <property type="entry name" value="Acyl-CoA-binding_sf"/>
</dbReference>
<feature type="non-terminal residue" evidence="1">
    <location>
        <position position="1"/>
    </location>
</feature>
<proteinExistence type="predicted"/>
<protein>
    <submittedName>
        <fullName evidence="1">Enoyl-CoA delta isomerase 2, mitochondrial</fullName>
    </submittedName>
</protein>